<feature type="site" description="Transition state stabilizer" evidence="6">
    <location>
        <position position="187"/>
    </location>
</feature>
<dbReference type="HAMAP" id="MF_00020">
    <property type="entry name" value="Acetate_kinase"/>
    <property type="match status" value="1"/>
</dbReference>
<dbReference type="GO" id="GO:0000287">
    <property type="term" value="F:magnesium ion binding"/>
    <property type="evidence" value="ECO:0007669"/>
    <property type="project" value="UniProtKB-UniRule"/>
</dbReference>
<keyword evidence="2 6" id="KW-0808">Transferase</keyword>
<dbReference type="NCBIfam" id="TIGR00016">
    <property type="entry name" value="ackA"/>
    <property type="match status" value="1"/>
</dbReference>
<dbReference type="EC" id="2.7.2.1" evidence="6"/>
<keyword evidence="6" id="KW-0963">Cytoplasm</keyword>
<feature type="binding site" evidence="6">
    <location>
        <position position="391"/>
    </location>
    <ligand>
        <name>Mg(2+)</name>
        <dbReference type="ChEBI" id="CHEBI:18420"/>
    </ligand>
</feature>
<evidence type="ECO:0000256" key="5">
    <source>
        <dbReference type="ARBA" id="ARBA00022840"/>
    </source>
</evidence>
<evidence type="ECO:0000256" key="7">
    <source>
        <dbReference type="RuleBase" id="RU003835"/>
    </source>
</evidence>
<dbReference type="RefSeq" id="WP_208338398.1">
    <property type="nucleotide sequence ID" value="NZ_CAWQFN010000089.1"/>
</dbReference>
<evidence type="ECO:0000256" key="1">
    <source>
        <dbReference type="ARBA" id="ARBA00008748"/>
    </source>
</evidence>
<dbReference type="PANTHER" id="PTHR21060">
    <property type="entry name" value="ACETATE KINASE"/>
    <property type="match status" value="1"/>
</dbReference>
<dbReference type="InterPro" id="IPR004372">
    <property type="entry name" value="Ac/propionate_kinase"/>
</dbReference>
<sequence>MKILVLNAGSSSQKSCLYEMPEEAIVEEAIAPLWEAKVDWTHHEGMAEIEVKTSTGQKLQEEIPAKSRGEIIAHMLDTLWNGSTQVISKPSEIDGVGHRVVHGGEDYRESVVITEDVKDAIARLANLAPVHNPVNLEGIQAIDDYLGQVKQVAVFDTAFHSSLPDAAAIYPGPYDWVEKGIRRYGFHGISHQYCAQRAAHLLNKDLESLRLITCHLGNGCSLAAIKNGRSIETTMGFTPLDGLMMGTRSGSVDPGILIYLLQQSDDSAQNLDNLLNRASGLLGISGVSGDMRQIQKAIAQGNPRAQLAWDIYIHRLRYYIGAMLAILQGLDVLVFTAGVGENAPDIRAATCEAFGFLGLHIDPEKNQHKPIDIDIATPDSKVRVLVIHTQEDWAIAQECWRHLQ</sequence>
<keyword evidence="5 6" id="KW-0067">ATP-binding</keyword>
<feature type="binding site" evidence="6">
    <location>
        <begin position="290"/>
        <end position="292"/>
    </location>
    <ligand>
        <name>ATP</name>
        <dbReference type="ChEBI" id="CHEBI:30616"/>
    </ligand>
</feature>
<feature type="site" description="Transition state stabilizer" evidence="6">
    <location>
        <position position="248"/>
    </location>
</feature>
<comment type="function">
    <text evidence="6">Catalyzes the formation of acetyl phosphate from acetate and ATP. Can also catalyze the reverse reaction.</text>
</comment>
<dbReference type="Gene3D" id="3.30.420.40">
    <property type="match status" value="2"/>
</dbReference>
<feature type="binding site" evidence="6">
    <location>
        <position position="99"/>
    </location>
    <ligand>
        <name>substrate</name>
    </ligand>
</feature>
<dbReference type="EMBL" id="JAALHA020000013">
    <property type="protein sequence ID" value="MDR9897578.1"/>
    <property type="molecule type" value="Genomic_DNA"/>
</dbReference>
<evidence type="ECO:0000256" key="6">
    <source>
        <dbReference type="HAMAP-Rule" id="MF_00020"/>
    </source>
</evidence>
<reference evidence="9" key="1">
    <citation type="journal article" date="2021" name="Science">
        <title>Hunting the eagle killer: A cyanobacterial neurotoxin causes vacuolar myelinopathy.</title>
        <authorList>
            <person name="Breinlinger S."/>
            <person name="Phillips T.J."/>
            <person name="Haram B.N."/>
            <person name="Mares J."/>
            <person name="Martinez Yerena J.A."/>
            <person name="Hrouzek P."/>
            <person name="Sobotka R."/>
            <person name="Henderson W.M."/>
            <person name="Schmieder P."/>
            <person name="Williams S.M."/>
            <person name="Lauderdale J.D."/>
            <person name="Wilde H.D."/>
            <person name="Gerrin W."/>
            <person name="Kust A."/>
            <person name="Washington J.W."/>
            <person name="Wagner C."/>
            <person name="Geier B."/>
            <person name="Liebeke M."/>
            <person name="Enke H."/>
            <person name="Niedermeyer T.H.J."/>
            <person name="Wilde S.B."/>
        </authorList>
    </citation>
    <scope>NUCLEOTIDE SEQUENCE [LARGE SCALE GENOMIC DNA]</scope>
    <source>
        <strain evidence="9">Thurmond2011</strain>
    </source>
</reference>
<feature type="binding site" evidence="6">
    <location>
        <position position="14"/>
    </location>
    <ligand>
        <name>ATP</name>
        <dbReference type="ChEBI" id="CHEBI:30616"/>
    </ligand>
</feature>
<dbReference type="InterPro" id="IPR043129">
    <property type="entry name" value="ATPase_NBD"/>
</dbReference>
<keyword evidence="6" id="KW-0479">Metal-binding</keyword>
<keyword evidence="9" id="KW-1185">Reference proteome</keyword>
<accession>A0AAP5I9U9</accession>
<dbReference type="GO" id="GO:0005524">
    <property type="term" value="F:ATP binding"/>
    <property type="evidence" value="ECO:0007669"/>
    <property type="project" value="UniProtKB-KW"/>
</dbReference>
<keyword evidence="3 6" id="KW-0547">Nucleotide-binding</keyword>
<dbReference type="InterPro" id="IPR023865">
    <property type="entry name" value="Aliphatic_acid_kinase_CS"/>
</dbReference>
<dbReference type="SUPFAM" id="SSF53067">
    <property type="entry name" value="Actin-like ATPase domain"/>
    <property type="match status" value="2"/>
</dbReference>
<keyword evidence="6" id="KW-0460">Magnesium</keyword>
<dbReference type="PANTHER" id="PTHR21060:SF15">
    <property type="entry name" value="ACETATE KINASE-RELATED"/>
    <property type="match status" value="1"/>
</dbReference>
<feature type="binding site" evidence="6">
    <location>
        <position position="7"/>
    </location>
    <ligand>
        <name>Mg(2+)</name>
        <dbReference type="ChEBI" id="CHEBI:18420"/>
    </ligand>
</feature>
<dbReference type="Pfam" id="PF00871">
    <property type="entry name" value="Acetate_kinase"/>
    <property type="match status" value="1"/>
</dbReference>
<organism evidence="8 9">
    <name type="scientific">Aetokthonos hydrillicola Thurmond2011</name>
    <dbReference type="NCBI Taxonomy" id="2712845"/>
    <lineage>
        <taxon>Bacteria</taxon>
        <taxon>Bacillati</taxon>
        <taxon>Cyanobacteriota</taxon>
        <taxon>Cyanophyceae</taxon>
        <taxon>Nostocales</taxon>
        <taxon>Hapalosiphonaceae</taxon>
        <taxon>Aetokthonos</taxon>
    </lineage>
</organism>
<comment type="caution">
    <text evidence="8">The sequence shown here is derived from an EMBL/GenBank/DDBJ whole genome shotgun (WGS) entry which is preliminary data.</text>
</comment>
<gene>
    <name evidence="6" type="primary">ackA</name>
    <name evidence="8" type="ORF">G7B40_023855</name>
</gene>
<protein>
    <recommendedName>
        <fullName evidence="6">Acetate kinase</fullName>
        <ecNumber evidence="6">2.7.2.1</ecNumber>
    </recommendedName>
    <alternativeName>
        <fullName evidence="6">Acetokinase</fullName>
    </alternativeName>
</protein>
<comment type="pathway">
    <text evidence="6">Metabolic intermediate biosynthesis; acetyl-CoA biosynthesis; acetyl-CoA from acetate: step 1/2.</text>
</comment>
<dbReference type="PRINTS" id="PR00471">
    <property type="entry name" value="ACETATEKNASE"/>
</dbReference>
<dbReference type="GO" id="GO:0005737">
    <property type="term" value="C:cytoplasm"/>
    <property type="evidence" value="ECO:0007669"/>
    <property type="project" value="UniProtKB-SubCell"/>
</dbReference>
<evidence type="ECO:0000256" key="3">
    <source>
        <dbReference type="ARBA" id="ARBA00022741"/>
    </source>
</evidence>
<comment type="cofactor">
    <cofactor evidence="6">
        <name>Mg(2+)</name>
        <dbReference type="ChEBI" id="CHEBI:18420"/>
    </cofactor>
    <cofactor evidence="6">
        <name>Mn(2+)</name>
        <dbReference type="ChEBI" id="CHEBI:29035"/>
    </cofactor>
    <text evidence="6">Mg(2+). Can also accept Mn(2+).</text>
</comment>
<feature type="active site" description="Proton donor/acceptor" evidence="6">
    <location>
        <position position="156"/>
    </location>
</feature>
<proteinExistence type="inferred from homology"/>
<dbReference type="CDD" id="cd24010">
    <property type="entry name" value="ASKHA_NBD_AcK_PK"/>
    <property type="match status" value="1"/>
</dbReference>
<dbReference type="PIRSF" id="PIRSF000722">
    <property type="entry name" value="Acetate_prop_kin"/>
    <property type="match status" value="1"/>
</dbReference>
<keyword evidence="4 6" id="KW-0418">Kinase</keyword>
<dbReference type="GO" id="GO:0006083">
    <property type="term" value="P:acetate metabolic process"/>
    <property type="evidence" value="ECO:0007669"/>
    <property type="project" value="TreeGrafter"/>
</dbReference>
<dbReference type="Proteomes" id="UP000667802">
    <property type="component" value="Unassembled WGS sequence"/>
</dbReference>
<comment type="similarity">
    <text evidence="1 6 7">Belongs to the acetokinase family.</text>
</comment>
<evidence type="ECO:0000313" key="8">
    <source>
        <dbReference type="EMBL" id="MDR9897578.1"/>
    </source>
</evidence>
<evidence type="ECO:0000256" key="2">
    <source>
        <dbReference type="ARBA" id="ARBA00022679"/>
    </source>
</evidence>
<dbReference type="GO" id="GO:0008776">
    <property type="term" value="F:acetate kinase activity"/>
    <property type="evidence" value="ECO:0007669"/>
    <property type="project" value="UniProtKB-UniRule"/>
</dbReference>
<comment type="subcellular location">
    <subcellularLocation>
        <location evidence="6">Cytoplasm</location>
    </subcellularLocation>
</comment>
<evidence type="ECO:0000313" key="9">
    <source>
        <dbReference type="Proteomes" id="UP000667802"/>
    </source>
</evidence>
<feature type="binding site" evidence="6">
    <location>
        <begin position="338"/>
        <end position="342"/>
    </location>
    <ligand>
        <name>ATP</name>
        <dbReference type="ChEBI" id="CHEBI:30616"/>
    </ligand>
</feature>
<evidence type="ECO:0000256" key="4">
    <source>
        <dbReference type="ARBA" id="ARBA00022777"/>
    </source>
</evidence>
<comment type="subunit">
    <text evidence="6">Homodimer.</text>
</comment>
<dbReference type="PROSITE" id="PS01075">
    <property type="entry name" value="ACETATE_KINASE_1"/>
    <property type="match status" value="1"/>
</dbReference>
<dbReference type="GO" id="GO:0006085">
    <property type="term" value="P:acetyl-CoA biosynthetic process"/>
    <property type="evidence" value="ECO:0007669"/>
    <property type="project" value="UniProtKB-UniRule"/>
</dbReference>
<name>A0AAP5I9U9_9CYAN</name>
<dbReference type="AlphaFoldDB" id="A0AAP5I9U9"/>
<feature type="binding site" evidence="6">
    <location>
        <begin position="215"/>
        <end position="219"/>
    </location>
    <ligand>
        <name>ATP</name>
        <dbReference type="ChEBI" id="CHEBI:30616"/>
    </ligand>
</feature>
<dbReference type="InterPro" id="IPR000890">
    <property type="entry name" value="Aliphatic_acid_kin_short-chain"/>
</dbReference>
<comment type="catalytic activity">
    <reaction evidence="6">
        <text>acetate + ATP = acetyl phosphate + ADP</text>
        <dbReference type="Rhea" id="RHEA:11352"/>
        <dbReference type="ChEBI" id="CHEBI:22191"/>
        <dbReference type="ChEBI" id="CHEBI:30089"/>
        <dbReference type="ChEBI" id="CHEBI:30616"/>
        <dbReference type="ChEBI" id="CHEBI:456216"/>
        <dbReference type="EC" id="2.7.2.1"/>
    </reaction>
</comment>
<dbReference type="PROSITE" id="PS01076">
    <property type="entry name" value="ACETATE_KINASE_2"/>
    <property type="match status" value="1"/>
</dbReference>